<reference evidence="2" key="1">
    <citation type="journal article" date="2015" name="PeerJ">
        <title>First genomic representation of candidate bacterial phylum KSB3 points to enhanced environmental sensing as a trigger of wastewater bulking.</title>
        <authorList>
            <person name="Sekiguchi Y."/>
            <person name="Ohashi A."/>
            <person name="Parks D.H."/>
            <person name="Yamauchi T."/>
            <person name="Tyson G.W."/>
            <person name="Hugenholtz P."/>
        </authorList>
    </citation>
    <scope>NUCLEOTIDE SEQUENCE [LARGE SCALE GENOMIC DNA]</scope>
</reference>
<dbReference type="Proteomes" id="UP000030661">
    <property type="component" value="Unassembled WGS sequence"/>
</dbReference>
<organism evidence="2">
    <name type="scientific">Vecturithrix granuli</name>
    <dbReference type="NCBI Taxonomy" id="1499967"/>
    <lineage>
        <taxon>Bacteria</taxon>
        <taxon>Candidatus Moduliflexota</taxon>
        <taxon>Candidatus Vecturitrichia</taxon>
        <taxon>Candidatus Vecturitrichales</taxon>
        <taxon>Candidatus Vecturitrichaceae</taxon>
        <taxon>Candidatus Vecturithrix</taxon>
    </lineage>
</organism>
<keyword evidence="3" id="KW-1185">Reference proteome</keyword>
<keyword evidence="1" id="KW-1133">Transmembrane helix</keyword>
<evidence type="ECO:0000313" key="3">
    <source>
        <dbReference type="Proteomes" id="UP000030661"/>
    </source>
</evidence>
<evidence type="ECO:0000256" key="1">
    <source>
        <dbReference type="SAM" id="Phobius"/>
    </source>
</evidence>
<dbReference type="HOGENOM" id="CLU_1851208_0_0_0"/>
<accession>A0A081BV63</accession>
<keyword evidence="1" id="KW-0472">Membrane</keyword>
<gene>
    <name evidence="2" type="ORF">U27_03180</name>
</gene>
<dbReference type="AlphaFoldDB" id="A0A081BV63"/>
<dbReference type="STRING" id="1499967.U27_03180"/>
<keyword evidence="1" id="KW-0812">Transmembrane</keyword>
<sequence>MPGNSVNTLILSVGGTIEAGTRQADSFPGLSLPLHLFVFCIFQIVFYTFYKGSGFMHPPLSPRKRGEEMLRSFVNFPPFTGRAVNFCGRLSSRLRSMTGTPHVERSPDGLPGENLTALPFTGGLRGDCVRCCSCLFTC</sequence>
<dbReference type="EMBL" id="DF820464">
    <property type="protein sequence ID" value="GAK56218.1"/>
    <property type="molecule type" value="Genomic_DNA"/>
</dbReference>
<protein>
    <submittedName>
        <fullName evidence="2">Uncharacterized protein</fullName>
    </submittedName>
</protein>
<evidence type="ECO:0000313" key="2">
    <source>
        <dbReference type="EMBL" id="GAK56218.1"/>
    </source>
</evidence>
<feature type="transmembrane region" description="Helical" evidence="1">
    <location>
        <begin position="32"/>
        <end position="50"/>
    </location>
</feature>
<name>A0A081BV63_VECG1</name>
<proteinExistence type="predicted"/>